<dbReference type="EMBL" id="JADCNL010000008">
    <property type="protein sequence ID" value="KAG0470895.1"/>
    <property type="molecule type" value="Genomic_DNA"/>
</dbReference>
<dbReference type="AlphaFoldDB" id="A0A835QI17"/>
<protein>
    <submittedName>
        <fullName evidence="1">Uncharacterized protein</fullName>
    </submittedName>
</protein>
<dbReference type="OrthoDB" id="498204at2759"/>
<name>A0A835QI17_VANPL</name>
<keyword evidence="2" id="KW-1185">Reference proteome</keyword>
<comment type="caution">
    <text evidence="1">The sequence shown here is derived from an EMBL/GenBank/DDBJ whole genome shotgun (WGS) entry which is preliminary data.</text>
</comment>
<sequence>MPVRILANSRKGNELRTIEQMIRVRQSKIAFFTPNVHQNAGHAHMRCRWTTQTDKAYLKKAPSPLKVISEENERKKDG</sequence>
<proteinExistence type="predicted"/>
<dbReference type="Proteomes" id="UP000636800">
    <property type="component" value="Unassembled WGS sequence"/>
</dbReference>
<evidence type="ECO:0000313" key="2">
    <source>
        <dbReference type="Proteomes" id="UP000636800"/>
    </source>
</evidence>
<organism evidence="1 2">
    <name type="scientific">Vanilla planifolia</name>
    <name type="common">Vanilla</name>
    <dbReference type="NCBI Taxonomy" id="51239"/>
    <lineage>
        <taxon>Eukaryota</taxon>
        <taxon>Viridiplantae</taxon>
        <taxon>Streptophyta</taxon>
        <taxon>Embryophyta</taxon>
        <taxon>Tracheophyta</taxon>
        <taxon>Spermatophyta</taxon>
        <taxon>Magnoliopsida</taxon>
        <taxon>Liliopsida</taxon>
        <taxon>Asparagales</taxon>
        <taxon>Orchidaceae</taxon>
        <taxon>Vanilloideae</taxon>
        <taxon>Vanilleae</taxon>
        <taxon>Vanilla</taxon>
    </lineage>
</organism>
<evidence type="ECO:0000313" key="1">
    <source>
        <dbReference type="EMBL" id="KAG0470895.1"/>
    </source>
</evidence>
<accession>A0A835QI17</accession>
<reference evidence="1 2" key="1">
    <citation type="journal article" date="2020" name="Nat. Food">
        <title>A phased Vanilla planifolia genome enables genetic improvement of flavour and production.</title>
        <authorList>
            <person name="Hasing T."/>
            <person name="Tang H."/>
            <person name="Brym M."/>
            <person name="Khazi F."/>
            <person name="Huang T."/>
            <person name="Chambers A.H."/>
        </authorList>
    </citation>
    <scope>NUCLEOTIDE SEQUENCE [LARGE SCALE GENOMIC DNA]</scope>
    <source>
        <tissue evidence="1">Leaf</tissue>
    </source>
</reference>
<gene>
    <name evidence="1" type="ORF">HPP92_017595</name>
</gene>